<dbReference type="EMBL" id="JYLF01000013">
    <property type="protein sequence ID" value="KMN11212.1"/>
    <property type="molecule type" value="Genomic_DNA"/>
</dbReference>
<dbReference type="PATRIC" id="fig|1608994.3.peg.464"/>
<organism evidence="1 2">
    <name type="scientific">Pseudomonas weihenstephanensis</name>
    <dbReference type="NCBI Taxonomy" id="1608994"/>
    <lineage>
        <taxon>Bacteria</taxon>
        <taxon>Pseudomonadati</taxon>
        <taxon>Pseudomonadota</taxon>
        <taxon>Gammaproteobacteria</taxon>
        <taxon>Pseudomonadales</taxon>
        <taxon>Pseudomonadaceae</taxon>
        <taxon>Pseudomonas</taxon>
    </lineage>
</organism>
<evidence type="ECO:0000313" key="2">
    <source>
        <dbReference type="Proteomes" id="UP000036325"/>
    </source>
</evidence>
<comment type="caution">
    <text evidence="1">The sequence shown here is derived from an EMBL/GenBank/DDBJ whole genome shotgun (WGS) entry which is preliminary data.</text>
</comment>
<accession>A0A0J6IG64</accession>
<protein>
    <submittedName>
        <fullName evidence="1">Transcriptional regulator</fullName>
    </submittedName>
</protein>
<proteinExistence type="predicted"/>
<reference evidence="1 2" key="1">
    <citation type="submission" date="2015-02" db="EMBL/GenBank/DDBJ databases">
        <title>Pseudomonas helleri sp. nov. and Pseudomonas weihenstephanensis sp. nov., isolated from raw cows milk.</title>
        <authorList>
            <person name="von Neubeck M."/>
            <person name="Huptas C."/>
            <person name="Wenning M."/>
            <person name="Scherer S."/>
        </authorList>
    </citation>
    <scope>NUCLEOTIDE SEQUENCE [LARGE SCALE GENOMIC DNA]</scope>
    <source>
        <strain evidence="1 2">DSM 29166</strain>
    </source>
</reference>
<sequence>MTTYNWALIERLLHEVQNGAGKPFAPRVYAEQYAVDLQNQDQPVGDVDELKVLACNYEALLLKQGFIAPRPEDEGGTGENFVLTERGSQLLSLIDSAIPGNDHPLQVLDEQADPLDPATFDALAAKAQLA</sequence>
<dbReference type="OrthoDB" id="7018252at2"/>
<dbReference type="AlphaFoldDB" id="A0A0J6IG64"/>
<gene>
    <name evidence="1" type="ORF">TU86_21465</name>
</gene>
<name>A0A0J6IG64_9PSED</name>
<evidence type="ECO:0000313" key="1">
    <source>
        <dbReference type="EMBL" id="KMN11212.1"/>
    </source>
</evidence>
<dbReference type="Proteomes" id="UP000036325">
    <property type="component" value="Unassembled WGS sequence"/>
</dbReference>
<dbReference type="RefSeq" id="WP_048366338.1">
    <property type="nucleotide sequence ID" value="NZ_JYLF01000013.1"/>
</dbReference>